<comment type="similarity">
    <text evidence="1">Belongs to the peptidase S33 family.</text>
</comment>
<dbReference type="Gene3D" id="3.40.50.1820">
    <property type="entry name" value="alpha/beta hydrolase"/>
    <property type="match status" value="1"/>
</dbReference>
<dbReference type="GO" id="GO:0016787">
    <property type="term" value="F:hydrolase activity"/>
    <property type="evidence" value="ECO:0007669"/>
    <property type="project" value="UniProtKB-KW"/>
</dbReference>
<name>A0A9P4UY18_9PLEO</name>
<dbReference type="Proteomes" id="UP000799444">
    <property type="component" value="Unassembled WGS sequence"/>
</dbReference>
<protein>
    <recommendedName>
        <fullName evidence="8">AB hydrolase-1 domain-containing protein</fullName>
    </recommendedName>
</protein>
<dbReference type="EMBL" id="ML996268">
    <property type="protein sequence ID" value="KAF2728745.1"/>
    <property type="molecule type" value="Genomic_DNA"/>
</dbReference>
<evidence type="ECO:0000256" key="2">
    <source>
        <dbReference type="ARBA" id="ARBA00022801"/>
    </source>
</evidence>
<evidence type="ECO:0000313" key="6">
    <source>
        <dbReference type="EMBL" id="KAF2728745.1"/>
    </source>
</evidence>
<organism evidence="6 7">
    <name type="scientific">Polyplosphaeria fusca</name>
    <dbReference type="NCBI Taxonomy" id="682080"/>
    <lineage>
        <taxon>Eukaryota</taxon>
        <taxon>Fungi</taxon>
        <taxon>Dikarya</taxon>
        <taxon>Ascomycota</taxon>
        <taxon>Pezizomycotina</taxon>
        <taxon>Dothideomycetes</taxon>
        <taxon>Pleosporomycetidae</taxon>
        <taxon>Pleosporales</taxon>
        <taxon>Tetraplosphaeriaceae</taxon>
        <taxon>Polyplosphaeria</taxon>
    </lineage>
</organism>
<dbReference type="InterPro" id="IPR029058">
    <property type="entry name" value="AB_hydrolase_fold"/>
</dbReference>
<dbReference type="Pfam" id="PF08386">
    <property type="entry name" value="Abhydrolase_4"/>
    <property type="match status" value="1"/>
</dbReference>
<feature type="chain" id="PRO_5040197230" description="AB hydrolase-1 domain-containing protein" evidence="3">
    <location>
        <begin position="25"/>
        <end position="512"/>
    </location>
</feature>
<keyword evidence="7" id="KW-1185">Reference proteome</keyword>
<gene>
    <name evidence="6" type="ORF">EJ04DRAFT_581128</name>
</gene>
<dbReference type="OrthoDB" id="425534at2759"/>
<keyword evidence="2" id="KW-0378">Hydrolase</keyword>
<evidence type="ECO:0000313" key="7">
    <source>
        <dbReference type="Proteomes" id="UP000799444"/>
    </source>
</evidence>
<dbReference type="Pfam" id="PF00561">
    <property type="entry name" value="Abhydrolase_1"/>
    <property type="match status" value="1"/>
</dbReference>
<sequence>MAALRRSGPAALAVVSSLLSHTLAIPFSTRDSNYTTLPINTTTSISFSPCPSDLKLPPSLECATYSVPIDWDTPSGEHFDLGLVRLPARANSTTKIGSLFVNPGGPGGSATETVAGIAEGVFPLPDALFEAFDIIGLDPRGIGFSQAVQCDQSIWAERVSWFPDTQEDYDKLVDKNRRYGESCREKTGPLLEYLDMVSIVKDHEAVRIALDNKPLNMVGLSYGSFLGMTYASLFPDSIRTLAIDGLLQHSQADSSNSFIESSAYTVSLKNFFQWASTDSSSPLKGLDVESIWASLRKNASSPLSASACDGTTNCASTVNAEEILWNAQQALVFKLPQITSSLSTWGTLASALFNATTRGEYSSFSKRLDDHAQMAGVAMACLDWAHDPSVFDLEYLRAKKHMAQTFFPLTGGQCQTVFEVHSCIGWPYAASNPQAPTRVETDFTVLAVASDADPSTGYTWGVGALQELGNKVFVTRKGDGHTSFFLGGETAGVMAEYLITGEAPERGLFLES</sequence>
<evidence type="ECO:0000259" key="4">
    <source>
        <dbReference type="Pfam" id="PF00561"/>
    </source>
</evidence>
<proteinExistence type="inferred from homology"/>
<feature type="domain" description="AB hydrolase-1" evidence="4">
    <location>
        <begin position="99"/>
        <end position="255"/>
    </location>
</feature>
<feature type="domain" description="Peptidase S33 tripeptidyl aminopeptidase-like C-terminal" evidence="5">
    <location>
        <begin position="420"/>
        <end position="507"/>
    </location>
</feature>
<dbReference type="AlphaFoldDB" id="A0A9P4UY18"/>
<dbReference type="SUPFAM" id="SSF53474">
    <property type="entry name" value="alpha/beta-Hydrolases"/>
    <property type="match status" value="1"/>
</dbReference>
<keyword evidence="3" id="KW-0732">Signal</keyword>
<evidence type="ECO:0000256" key="1">
    <source>
        <dbReference type="ARBA" id="ARBA00010088"/>
    </source>
</evidence>
<comment type="caution">
    <text evidence="6">The sequence shown here is derived from an EMBL/GenBank/DDBJ whole genome shotgun (WGS) entry which is preliminary data.</text>
</comment>
<evidence type="ECO:0008006" key="8">
    <source>
        <dbReference type="Google" id="ProtNLM"/>
    </source>
</evidence>
<accession>A0A9P4UY18</accession>
<evidence type="ECO:0000259" key="5">
    <source>
        <dbReference type="Pfam" id="PF08386"/>
    </source>
</evidence>
<reference evidence="6" key="1">
    <citation type="journal article" date="2020" name="Stud. Mycol.">
        <title>101 Dothideomycetes genomes: a test case for predicting lifestyles and emergence of pathogens.</title>
        <authorList>
            <person name="Haridas S."/>
            <person name="Albert R."/>
            <person name="Binder M."/>
            <person name="Bloem J."/>
            <person name="Labutti K."/>
            <person name="Salamov A."/>
            <person name="Andreopoulos B."/>
            <person name="Baker S."/>
            <person name="Barry K."/>
            <person name="Bills G."/>
            <person name="Bluhm B."/>
            <person name="Cannon C."/>
            <person name="Castanera R."/>
            <person name="Culley D."/>
            <person name="Daum C."/>
            <person name="Ezra D."/>
            <person name="Gonzalez J."/>
            <person name="Henrissat B."/>
            <person name="Kuo A."/>
            <person name="Liang C."/>
            <person name="Lipzen A."/>
            <person name="Lutzoni F."/>
            <person name="Magnuson J."/>
            <person name="Mondo S."/>
            <person name="Nolan M."/>
            <person name="Ohm R."/>
            <person name="Pangilinan J."/>
            <person name="Park H.-J."/>
            <person name="Ramirez L."/>
            <person name="Alfaro M."/>
            <person name="Sun H."/>
            <person name="Tritt A."/>
            <person name="Yoshinaga Y."/>
            <person name="Zwiers L.-H."/>
            <person name="Turgeon B."/>
            <person name="Goodwin S."/>
            <person name="Spatafora J."/>
            <person name="Crous P."/>
            <person name="Grigoriev I."/>
        </authorList>
    </citation>
    <scope>NUCLEOTIDE SEQUENCE</scope>
    <source>
        <strain evidence="6">CBS 125425</strain>
    </source>
</reference>
<evidence type="ECO:0000256" key="3">
    <source>
        <dbReference type="SAM" id="SignalP"/>
    </source>
</evidence>
<dbReference type="PANTHER" id="PTHR43248:SF30">
    <property type="entry name" value="AB HYDROLASE-1 DOMAIN-CONTAINING PROTEIN"/>
    <property type="match status" value="1"/>
</dbReference>
<dbReference type="InterPro" id="IPR013595">
    <property type="entry name" value="Pept_S33_TAP-like_C"/>
</dbReference>
<dbReference type="InterPro" id="IPR000073">
    <property type="entry name" value="AB_hydrolase_1"/>
</dbReference>
<dbReference type="InterPro" id="IPR051601">
    <property type="entry name" value="Serine_prot/Carboxylest_S33"/>
</dbReference>
<feature type="signal peptide" evidence="3">
    <location>
        <begin position="1"/>
        <end position="24"/>
    </location>
</feature>
<dbReference type="PANTHER" id="PTHR43248">
    <property type="entry name" value="2-SUCCINYL-6-HYDROXY-2,4-CYCLOHEXADIENE-1-CARBOXYLATE SYNTHASE"/>
    <property type="match status" value="1"/>
</dbReference>